<protein>
    <submittedName>
        <fullName evidence="1">Uncharacterized protein</fullName>
    </submittedName>
</protein>
<dbReference type="Proteomes" id="UP000824366">
    <property type="component" value="Chromosome"/>
</dbReference>
<accession>A0ABM7MML8</accession>
<dbReference type="EMBL" id="AP024238">
    <property type="protein sequence ID" value="BCO27513.1"/>
    <property type="molecule type" value="Genomic_DNA"/>
</dbReference>
<name>A0ABM7MML8_9BURK</name>
<reference evidence="1 2" key="1">
    <citation type="journal article" date="2021" name="Microbiol. Spectr.">
        <title>A Single Bacterium Capable of Oxidation and Reduction of Iron at Circumneutral pH.</title>
        <authorList>
            <person name="Kato S."/>
            <person name="Ohkuma M."/>
        </authorList>
    </citation>
    <scope>NUCLEOTIDE SEQUENCE [LARGE SCALE GENOMIC DNA]</scope>
    <source>
        <strain evidence="1 2">MIZ03</strain>
    </source>
</reference>
<evidence type="ECO:0000313" key="2">
    <source>
        <dbReference type="Proteomes" id="UP000824366"/>
    </source>
</evidence>
<keyword evidence="2" id="KW-1185">Reference proteome</keyword>
<evidence type="ECO:0000313" key="1">
    <source>
        <dbReference type="EMBL" id="BCO27513.1"/>
    </source>
</evidence>
<sequence length="70" mass="7791">MDKTSNLGGLAKIARAADTIQRRLCPKHLRNHQGTKKQPIILLAVVEVAGVAAHRDLTKDEKYDTNLHHI</sequence>
<proteinExistence type="predicted"/>
<gene>
    <name evidence="1" type="ORF">MIZ03_2401</name>
</gene>
<dbReference type="RefSeq" id="WP_223912591.1">
    <property type="nucleotide sequence ID" value="NZ_AP024238.1"/>
</dbReference>
<organism evidence="1 2">
    <name type="scientific">Rhodoferax lithotrophicus</name>
    <dbReference type="NCBI Taxonomy" id="2798804"/>
    <lineage>
        <taxon>Bacteria</taxon>
        <taxon>Pseudomonadati</taxon>
        <taxon>Pseudomonadota</taxon>
        <taxon>Betaproteobacteria</taxon>
        <taxon>Burkholderiales</taxon>
        <taxon>Comamonadaceae</taxon>
        <taxon>Rhodoferax</taxon>
    </lineage>
</organism>